<evidence type="ECO:0000313" key="2">
    <source>
        <dbReference type="Proteomes" id="UP000315423"/>
    </source>
</evidence>
<accession>A0AC61SCJ3</accession>
<reference evidence="1" key="1">
    <citation type="submission" date="2018-09" db="EMBL/GenBank/DDBJ databases">
        <title>A genomic encyclopedia of anaerobic methanotrophic archaea.</title>
        <authorList>
            <person name="Skennerton C.T."/>
            <person name="Chadwick G.L."/>
            <person name="Laso-Perez R."/>
            <person name="Leu A.O."/>
            <person name="Speth D.R."/>
            <person name="Yu H."/>
            <person name="Morgan-Lang C."/>
            <person name="Hatzenpichler R."/>
            <person name="Goudeau D."/>
            <person name="Malmstrom R."/>
            <person name="Woyke T."/>
            <person name="Hallam S."/>
            <person name="Tyson G.W."/>
            <person name="Wegener G."/>
            <person name="Boetius A."/>
            <person name="Orphan V.J."/>
        </authorList>
    </citation>
    <scope>NUCLEOTIDE SEQUENCE</scope>
    <source>
        <strain evidence="1">CONS3730D10UFb2</strain>
    </source>
</reference>
<dbReference type="EMBL" id="QYBA01000033">
    <property type="protein sequence ID" value="TKY92367.1"/>
    <property type="molecule type" value="Genomic_DNA"/>
</dbReference>
<protein>
    <submittedName>
        <fullName evidence="1">Uncharacterized protein</fullName>
    </submittedName>
</protein>
<proteinExistence type="predicted"/>
<gene>
    <name evidence="1" type="ORF">C5S46_00975</name>
</gene>
<name>A0AC61SCJ3_9EURY</name>
<sequence>MKDLLCPLCGRLIDHHINGLCKDCFLKNITIANVPQVIHTIICTECGAVKKGRRWEMNDTEMEELIKEQIISSVKINPILKDYGISVRLASRDPFIFNGKIVVNSLIEGTKIDIELETQVRVKKETCIICSRRAGGYYEAIVQIRAQGRFPDEDEQDQVLDMIYNIIDRQYNSGNGMSFITKIEKLHEGTDVYLGSNSIARQICRSASDRFGANFAESSTLAGRKDGENIYRITYSLRLPRFVSGDIIRFLDETILIRHSGKRTSGLNLGTGHEFAEHTNKLKDADKVSDIGSAVSTVLISVEDDIIQVMHPQTFQSITLQKPAYLSGTGGEEIKTVVIGDSLVILPPK</sequence>
<dbReference type="Proteomes" id="UP000315423">
    <property type="component" value="Unassembled WGS sequence"/>
</dbReference>
<organism evidence="1 2">
    <name type="scientific">Candidatus Methanomarinus sp</name>
    <dbReference type="NCBI Taxonomy" id="3386244"/>
    <lineage>
        <taxon>Archaea</taxon>
        <taxon>Methanobacteriati</taxon>
        <taxon>Methanobacteriota</taxon>
        <taxon>Stenosarchaea group</taxon>
        <taxon>Methanomicrobia</taxon>
        <taxon>Methanosarcinales</taxon>
        <taxon>ANME-2 cluster</taxon>
        <taxon>Candidatus Methanocomedenaceae</taxon>
        <taxon>Candidatus Methanomarinus</taxon>
    </lineage>
</organism>
<comment type="caution">
    <text evidence="1">The sequence shown here is derived from an EMBL/GenBank/DDBJ whole genome shotgun (WGS) entry which is preliminary data.</text>
</comment>
<evidence type="ECO:0000313" key="1">
    <source>
        <dbReference type="EMBL" id="TKY92367.1"/>
    </source>
</evidence>